<gene>
    <name evidence="2" type="ORF">BDY21DRAFT_351762</name>
</gene>
<feature type="signal peptide" evidence="1">
    <location>
        <begin position="1"/>
        <end position="20"/>
    </location>
</feature>
<evidence type="ECO:0000256" key="1">
    <source>
        <dbReference type="SAM" id="SignalP"/>
    </source>
</evidence>
<reference evidence="2" key="1">
    <citation type="journal article" date="2020" name="Stud. Mycol.">
        <title>101 Dothideomycetes genomes: a test case for predicting lifestyles and emergence of pathogens.</title>
        <authorList>
            <person name="Haridas S."/>
            <person name="Albert R."/>
            <person name="Binder M."/>
            <person name="Bloem J."/>
            <person name="Labutti K."/>
            <person name="Salamov A."/>
            <person name="Andreopoulos B."/>
            <person name="Baker S."/>
            <person name="Barry K."/>
            <person name="Bills G."/>
            <person name="Bluhm B."/>
            <person name="Cannon C."/>
            <person name="Castanera R."/>
            <person name="Culley D."/>
            <person name="Daum C."/>
            <person name="Ezra D."/>
            <person name="Gonzalez J."/>
            <person name="Henrissat B."/>
            <person name="Kuo A."/>
            <person name="Liang C."/>
            <person name="Lipzen A."/>
            <person name="Lutzoni F."/>
            <person name="Magnuson J."/>
            <person name="Mondo S."/>
            <person name="Nolan M."/>
            <person name="Ohm R."/>
            <person name="Pangilinan J."/>
            <person name="Park H.-J."/>
            <person name="Ramirez L."/>
            <person name="Alfaro M."/>
            <person name="Sun H."/>
            <person name="Tritt A."/>
            <person name="Yoshinaga Y."/>
            <person name="Zwiers L.-H."/>
            <person name="Turgeon B."/>
            <person name="Goodwin S."/>
            <person name="Spatafora J."/>
            <person name="Crous P."/>
            <person name="Grigoriev I."/>
        </authorList>
    </citation>
    <scope>NUCLEOTIDE SEQUENCE</scope>
    <source>
        <strain evidence="2">ATCC 16933</strain>
    </source>
</reference>
<protein>
    <submittedName>
        <fullName evidence="2">Uncharacterized protein</fullName>
    </submittedName>
</protein>
<organism evidence="2 3">
    <name type="scientific">Lineolata rhizophorae</name>
    <dbReference type="NCBI Taxonomy" id="578093"/>
    <lineage>
        <taxon>Eukaryota</taxon>
        <taxon>Fungi</taxon>
        <taxon>Dikarya</taxon>
        <taxon>Ascomycota</taxon>
        <taxon>Pezizomycotina</taxon>
        <taxon>Dothideomycetes</taxon>
        <taxon>Dothideomycetes incertae sedis</taxon>
        <taxon>Lineolatales</taxon>
        <taxon>Lineolataceae</taxon>
        <taxon>Lineolata</taxon>
    </lineage>
</organism>
<feature type="chain" id="PRO_5025652475" evidence="1">
    <location>
        <begin position="21"/>
        <end position="81"/>
    </location>
</feature>
<evidence type="ECO:0000313" key="2">
    <source>
        <dbReference type="EMBL" id="KAF2454848.1"/>
    </source>
</evidence>
<dbReference type="EMBL" id="MU001689">
    <property type="protein sequence ID" value="KAF2454848.1"/>
    <property type="molecule type" value="Genomic_DNA"/>
</dbReference>
<keyword evidence="1" id="KW-0732">Signal</keyword>
<proteinExistence type="predicted"/>
<dbReference type="AlphaFoldDB" id="A0A6A6NTF6"/>
<keyword evidence="3" id="KW-1185">Reference proteome</keyword>
<dbReference type="Proteomes" id="UP000799766">
    <property type="component" value="Unassembled WGS sequence"/>
</dbReference>
<sequence length="81" mass="7811">MQLTTVLASTLALFASSASATYYGMNSTMTTSAYMTGTSAPSPTFSQGAPFTGAAAPHATAGGVAGPALGLAVFGGAALFL</sequence>
<name>A0A6A6NTF6_9PEZI</name>
<accession>A0A6A6NTF6</accession>
<evidence type="ECO:0000313" key="3">
    <source>
        <dbReference type="Proteomes" id="UP000799766"/>
    </source>
</evidence>